<evidence type="ECO:0008006" key="3">
    <source>
        <dbReference type="Google" id="ProtNLM"/>
    </source>
</evidence>
<proteinExistence type="predicted"/>
<dbReference type="HOGENOM" id="CLU_727821_0_0_1"/>
<keyword evidence="2" id="KW-1185">Reference proteome</keyword>
<dbReference type="InParanoid" id="K5VKT4"/>
<sequence>MLLAPLEGTVVFPNLRSLMHELSMDDSARLSLILSASLRNITFSGGLEVNLFADDGIRMVCKSVRWLERLTVRSKITSLEGIMELSALPCLQSLDIRFDVITDCRKALSRTTETLFFPSLHALCLGVSAYEIRDVDATTLPPIRNAIALLRAMKTAGTPLRELSVELIGSPTQQTLHSICSSIAAFTPLLTACAFHLHHLHPYPSMEVPANATDIHSISPLLQIPCMHTFDTYMTYFVPSNPDLDLMTKAWPHLTELTLGDQSWESSSNLTVDHLAAIAAGCPTLKRLGVNVSDPPGSNALCVVSQHTSLSALDLGWSNITRNFEAVAIFVGRLFPKATVSFYSRNLDGTKIWKKTLRATQNAERELLGVVSQMKSSSLS</sequence>
<protein>
    <recommendedName>
        <fullName evidence="3">F-box domain-containing protein</fullName>
    </recommendedName>
</protein>
<accession>K5VKT4</accession>
<dbReference type="SUPFAM" id="SSF52047">
    <property type="entry name" value="RNI-like"/>
    <property type="match status" value="1"/>
</dbReference>
<name>K5VKT4_PHACS</name>
<dbReference type="EMBL" id="JH930476">
    <property type="protein sequence ID" value="EKM52008.1"/>
    <property type="molecule type" value="Genomic_DNA"/>
</dbReference>
<dbReference type="Proteomes" id="UP000008370">
    <property type="component" value="Unassembled WGS sequence"/>
</dbReference>
<dbReference type="OrthoDB" id="3222238at2759"/>
<dbReference type="InterPro" id="IPR032675">
    <property type="entry name" value="LRR_dom_sf"/>
</dbReference>
<dbReference type="Gene3D" id="3.80.10.10">
    <property type="entry name" value="Ribonuclease Inhibitor"/>
    <property type="match status" value="1"/>
</dbReference>
<gene>
    <name evidence="1" type="ORF">PHACADRAFT_212616</name>
</gene>
<reference evidence="1 2" key="1">
    <citation type="journal article" date="2012" name="BMC Genomics">
        <title>Comparative genomics of the white-rot fungi, Phanerochaete carnosa and P. chrysosporium, to elucidate the genetic basis of the distinct wood types they colonize.</title>
        <authorList>
            <person name="Suzuki H."/>
            <person name="MacDonald J."/>
            <person name="Syed K."/>
            <person name="Salamov A."/>
            <person name="Hori C."/>
            <person name="Aerts A."/>
            <person name="Henrissat B."/>
            <person name="Wiebenga A."/>
            <person name="vanKuyk P.A."/>
            <person name="Barry K."/>
            <person name="Lindquist E."/>
            <person name="LaButti K."/>
            <person name="Lapidus A."/>
            <person name="Lucas S."/>
            <person name="Coutinho P."/>
            <person name="Gong Y."/>
            <person name="Samejima M."/>
            <person name="Mahadevan R."/>
            <person name="Abou-Zaid M."/>
            <person name="de Vries R.P."/>
            <person name="Igarashi K."/>
            <person name="Yadav J.S."/>
            <person name="Grigoriev I.V."/>
            <person name="Master E.R."/>
        </authorList>
    </citation>
    <scope>NUCLEOTIDE SEQUENCE [LARGE SCALE GENOMIC DNA]</scope>
    <source>
        <strain evidence="1 2">HHB-10118-sp</strain>
    </source>
</reference>
<organism evidence="1 2">
    <name type="scientific">Phanerochaete carnosa (strain HHB-10118-sp)</name>
    <name type="common">White-rot fungus</name>
    <name type="synonym">Peniophora carnosa</name>
    <dbReference type="NCBI Taxonomy" id="650164"/>
    <lineage>
        <taxon>Eukaryota</taxon>
        <taxon>Fungi</taxon>
        <taxon>Dikarya</taxon>
        <taxon>Basidiomycota</taxon>
        <taxon>Agaricomycotina</taxon>
        <taxon>Agaricomycetes</taxon>
        <taxon>Polyporales</taxon>
        <taxon>Phanerochaetaceae</taxon>
        <taxon>Phanerochaete</taxon>
    </lineage>
</organism>
<evidence type="ECO:0000313" key="2">
    <source>
        <dbReference type="Proteomes" id="UP000008370"/>
    </source>
</evidence>
<dbReference type="RefSeq" id="XP_007399797.1">
    <property type="nucleotide sequence ID" value="XM_007399735.1"/>
</dbReference>
<dbReference type="GeneID" id="18913254"/>
<dbReference type="KEGG" id="pco:PHACADRAFT_212616"/>
<evidence type="ECO:0000313" key="1">
    <source>
        <dbReference type="EMBL" id="EKM52008.1"/>
    </source>
</evidence>
<dbReference type="AlphaFoldDB" id="K5VKT4"/>